<dbReference type="SUPFAM" id="SSF109604">
    <property type="entry name" value="HD-domain/PDEase-like"/>
    <property type="match status" value="1"/>
</dbReference>
<dbReference type="Gene3D" id="1.10.3210.10">
    <property type="entry name" value="Hypothetical protein af1432"/>
    <property type="match status" value="1"/>
</dbReference>
<dbReference type="InterPro" id="IPR023023">
    <property type="entry name" value="dNTPase_2"/>
</dbReference>
<dbReference type="InterPro" id="IPR050135">
    <property type="entry name" value="dGTPase-like"/>
</dbReference>
<dbReference type="PANTHER" id="PTHR11373:SF43">
    <property type="entry name" value="DEOXYGUANOSINETRIPHOSPHATE TRIPHOSPHOHYDROLASE-LIKE PROTEIN"/>
    <property type="match status" value="1"/>
</dbReference>
<evidence type="ECO:0000256" key="1">
    <source>
        <dbReference type="ARBA" id="ARBA00022801"/>
    </source>
</evidence>
<feature type="domain" description="HD" evidence="3">
    <location>
        <begin position="75"/>
        <end position="219"/>
    </location>
</feature>
<dbReference type="NCBIfam" id="TIGR01353">
    <property type="entry name" value="dGTP_triPase"/>
    <property type="match status" value="1"/>
</dbReference>
<dbReference type="Pfam" id="PF13286">
    <property type="entry name" value="HD_assoc"/>
    <property type="match status" value="1"/>
</dbReference>
<keyword evidence="5" id="KW-1185">Reference proteome</keyword>
<keyword evidence="1 2" id="KW-0378">Hydrolase</keyword>
<name>A0ABS7LHZ1_9HYPH</name>
<organism evidence="4 5">
    <name type="scientific">Rhizobium bangladeshense</name>
    <dbReference type="NCBI Taxonomy" id="1138189"/>
    <lineage>
        <taxon>Bacteria</taxon>
        <taxon>Pseudomonadati</taxon>
        <taxon>Pseudomonadota</taxon>
        <taxon>Alphaproteobacteria</taxon>
        <taxon>Hyphomicrobiales</taxon>
        <taxon>Rhizobiaceae</taxon>
        <taxon>Rhizobium/Agrobacterium group</taxon>
        <taxon>Rhizobium</taxon>
    </lineage>
</organism>
<evidence type="ECO:0000313" key="4">
    <source>
        <dbReference type="EMBL" id="MBY3590899.1"/>
    </source>
</evidence>
<gene>
    <name evidence="4" type="ORF">HJA87_13565</name>
</gene>
<protein>
    <recommendedName>
        <fullName evidence="2">Deoxyguanosinetriphosphate triphosphohydrolase-like protein</fullName>
    </recommendedName>
</protein>
<dbReference type="EMBL" id="JABTXI010000004">
    <property type="protein sequence ID" value="MBY3590899.1"/>
    <property type="molecule type" value="Genomic_DNA"/>
</dbReference>
<dbReference type="SMART" id="SM00471">
    <property type="entry name" value="HDc"/>
    <property type="match status" value="1"/>
</dbReference>
<dbReference type="PANTHER" id="PTHR11373">
    <property type="entry name" value="DEOXYNUCLEOSIDE TRIPHOSPHATE TRIPHOSPHOHYDROLASE"/>
    <property type="match status" value="1"/>
</dbReference>
<dbReference type="InterPro" id="IPR003607">
    <property type="entry name" value="HD/PDEase_dom"/>
</dbReference>
<dbReference type="NCBIfam" id="NF002326">
    <property type="entry name" value="PRK01286.1-1"/>
    <property type="match status" value="1"/>
</dbReference>
<dbReference type="InterPro" id="IPR026875">
    <property type="entry name" value="PHydrolase_assoc_dom"/>
</dbReference>
<accession>A0ABS7LHZ1</accession>
<dbReference type="CDD" id="cd00077">
    <property type="entry name" value="HDc"/>
    <property type="match status" value="1"/>
</dbReference>
<dbReference type="Proteomes" id="UP000720124">
    <property type="component" value="Unassembled WGS sequence"/>
</dbReference>
<evidence type="ECO:0000313" key="5">
    <source>
        <dbReference type="Proteomes" id="UP000720124"/>
    </source>
</evidence>
<dbReference type="Pfam" id="PF01966">
    <property type="entry name" value="HD"/>
    <property type="match status" value="1"/>
</dbReference>
<evidence type="ECO:0000259" key="3">
    <source>
        <dbReference type="PROSITE" id="PS51831"/>
    </source>
</evidence>
<dbReference type="NCBIfam" id="NF002328">
    <property type="entry name" value="PRK01286.1-3"/>
    <property type="match status" value="1"/>
</dbReference>
<dbReference type="PROSITE" id="PS51831">
    <property type="entry name" value="HD"/>
    <property type="match status" value="1"/>
</dbReference>
<sequence>MTIDRRALGFGGSERAVYAADPWTTRGRLYPEDGSPTRSDFQRDRDRIVHTTAFRRLKHKTQVFIAQDGDHYRTRLTHTIEVAQIARALARALKLDEDLAEGVALVHDFGHTPFGHTGEDALHEVLLPYGGFDHNAQSLRIVTKLERRYAEFDGINLTWESLEGLVKHNGPLLTPDGAGTRGPVPQPILDYCELHDLELATYASLEAQVAAIADDIAYNTHDIDDGLRSGYLSFDMLEEIPFLAGLMAEVRGRYPHLEPSRFTHEIMRRQITRMVEDVISVAQERVSLLRPESAADIRGADRVIATFSEDMAETDRQIKAMLFKRIYRNPDIMRIRAGAAQIVTDLFAAYMANPKEMQSHYWVDHIAGLADAPKARHVGDYLAGMTDTYAISAHRRLFDHTPDLR</sequence>
<comment type="caution">
    <text evidence="4">The sequence shown here is derived from an EMBL/GenBank/DDBJ whole genome shotgun (WGS) entry which is preliminary data.</text>
</comment>
<dbReference type="InterPro" id="IPR006674">
    <property type="entry name" value="HD_domain"/>
</dbReference>
<dbReference type="GeneID" id="66146027"/>
<reference evidence="4 5" key="1">
    <citation type="submission" date="2020-06" db="EMBL/GenBank/DDBJ databases">
        <title>Global-level population genomics: horizontal gene transfer, symbiosis and evolution in Rhizobia.</title>
        <authorList>
            <person name="Gai Y."/>
        </authorList>
    </citation>
    <scope>NUCLEOTIDE SEQUENCE [LARGE SCALE GENOMIC DNA]</scope>
    <source>
        <strain evidence="4 5">PLR6_1b</strain>
    </source>
</reference>
<evidence type="ECO:0000256" key="2">
    <source>
        <dbReference type="HAMAP-Rule" id="MF_01212"/>
    </source>
</evidence>
<proteinExistence type="inferred from homology"/>
<dbReference type="RefSeq" id="WP_207602910.1">
    <property type="nucleotide sequence ID" value="NZ_CP071612.1"/>
</dbReference>
<dbReference type="HAMAP" id="MF_01212">
    <property type="entry name" value="dGTPase_type2"/>
    <property type="match status" value="1"/>
</dbReference>
<dbReference type="InterPro" id="IPR006261">
    <property type="entry name" value="dGTPase"/>
</dbReference>
<comment type="similarity">
    <text evidence="2">Belongs to the dGTPase family. Type 2 subfamily.</text>
</comment>